<proteinExistence type="predicted"/>
<dbReference type="InterPro" id="IPR001227">
    <property type="entry name" value="Ac_transferase_dom_sf"/>
</dbReference>
<evidence type="ECO:0000259" key="8">
    <source>
        <dbReference type="PROSITE" id="PS52019"/>
    </source>
</evidence>
<dbReference type="InterPro" id="IPR018201">
    <property type="entry name" value="Ketoacyl_synth_AS"/>
</dbReference>
<evidence type="ECO:0000313" key="10">
    <source>
        <dbReference type="Proteomes" id="UP001379533"/>
    </source>
</evidence>
<dbReference type="InterPro" id="IPR016036">
    <property type="entry name" value="Malonyl_transacylase_ACP-bd"/>
</dbReference>
<dbReference type="Gene3D" id="3.40.50.720">
    <property type="entry name" value="NAD(P)-binding Rossmann-like Domain"/>
    <property type="match status" value="1"/>
</dbReference>
<dbReference type="Pfam" id="PF21089">
    <property type="entry name" value="PKS_DH_N"/>
    <property type="match status" value="1"/>
</dbReference>
<dbReference type="SUPFAM" id="SSF53901">
    <property type="entry name" value="Thiolase-like"/>
    <property type="match status" value="2"/>
</dbReference>
<dbReference type="Gene3D" id="3.40.47.10">
    <property type="match status" value="2"/>
</dbReference>
<dbReference type="InterPro" id="IPR032821">
    <property type="entry name" value="PKS_assoc"/>
</dbReference>
<dbReference type="SMART" id="SM00825">
    <property type="entry name" value="PKS_KS"/>
    <property type="match status" value="2"/>
</dbReference>
<dbReference type="PANTHER" id="PTHR43775">
    <property type="entry name" value="FATTY ACID SYNTHASE"/>
    <property type="match status" value="1"/>
</dbReference>
<dbReference type="Proteomes" id="UP001379533">
    <property type="component" value="Chromosome"/>
</dbReference>
<dbReference type="SMART" id="SM00827">
    <property type="entry name" value="PKS_AT"/>
    <property type="match status" value="1"/>
</dbReference>
<dbReference type="SUPFAM" id="SSF52151">
    <property type="entry name" value="FabD/lysophospholipase-like"/>
    <property type="match status" value="1"/>
</dbReference>
<dbReference type="InterPro" id="IPR006162">
    <property type="entry name" value="Ppantetheine_attach_site"/>
</dbReference>
<dbReference type="InterPro" id="IPR036291">
    <property type="entry name" value="NAD(P)-bd_dom_sf"/>
</dbReference>
<feature type="region of interest" description="C-terminal hotdog fold" evidence="4">
    <location>
        <begin position="1743"/>
        <end position="1899"/>
    </location>
</feature>
<dbReference type="Gene3D" id="1.10.1200.10">
    <property type="entry name" value="ACP-like"/>
    <property type="match status" value="2"/>
</dbReference>
<dbReference type="EMBL" id="CP089982">
    <property type="protein sequence ID" value="WXA94859.1"/>
    <property type="molecule type" value="Genomic_DNA"/>
</dbReference>
<evidence type="ECO:0000256" key="3">
    <source>
        <dbReference type="ARBA" id="ARBA00022679"/>
    </source>
</evidence>
<dbReference type="InterPro" id="IPR013968">
    <property type="entry name" value="PKS_KR"/>
</dbReference>
<dbReference type="SMART" id="SM00823">
    <property type="entry name" value="PKS_PP"/>
    <property type="match status" value="2"/>
</dbReference>
<dbReference type="InterPro" id="IPR020841">
    <property type="entry name" value="PKS_Beta-ketoAc_synthase_dom"/>
</dbReference>
<dbReference type="InterPro" id="IPR020806">
    <property type="entry name" value="PKS_PP-bd"/>
</dbReference>
<sequence>MSDASADLAMQKRTLLALKKLQAKVDALEHARNEPIAIIGAGCRFPGGVSDLESYRRLLREGRDAIVEVPKDRWDIDRWYDPDPDAIGKMYTRSGGFLQGPSVADFDARFFGITRREANAMDPQQRLLLEVSWEALEHAGLPPTRLAGSRTGVFVGISVSDYAFLSATAPSAIDPYTATGWGFAFSAGRISYVLGLQGPSMAVDTACSSSLVSVHLACQSLRAGECTTAIAGGVMLLLSPLSFVMLSRLRALSPDGRCKTFDAAANGIARGEGCGMIVLKRLSDAQRDGDRVLATLLGGAVQHDGASSNFTVPNGRAQQAVIREALAAARLTPADVGYVEAHGTGTALGDPIEMDALAAVYGEDRVAPLGVGSVKTNLGHLESAAGIAGLLKTVLAVQGGELFPHLHVREPSPHIAWERLPVRVADASTPWLPGRRVAGVSAFGMSGTNAHMLVAGVEDACAVESAVPAGSLYVLPLSAKSDEALRTIAQRYADVLAAGHTSVGDLCFTASTGRAHFEHRAAVVGTSAEDLREKLRALSANVPQPAAPATTTEQELAELYVKGAQIDWAAFHAGRGHRLCTLPSYPFERQRFWLTNEASPDVPVGPSVRRGELARKLHEAPARRRRDLLTAHVETAVRAVLALGPDEPLDTEAGFFNLGVDSLMSAELRKRLEVGLDHLLSSTVTFDHPSVRSMVDHLLRELPYLEAQSVVPAITAARAVREPIAVIGMACRFPGGANDIEAYWALLRDGVDGTSDMPPERWDVEAFYSPEKGAPGKMATRRAGFLRDVPFDGFDAEFFGMAPREASAMDPQQRLLLEVGWEALEDAGCVPARLAASRTAVMVGIASSDYLALQQAGPASRLEPYMVTGTAHSCAAGRLSFTLGLQGPCLSIDTACSSSLVATHLGCKSLLDGEADLALVAGVNMMLAPEPFVFFSQAGALAADGRCKTFDASGDGYARGEGCGVVVLKRLSDAVRDGDRVRAIVRGSAVNHDGRTSALSVPNGPAQEAVIRQAIANAGVDPARVDYVEAHAAGTPLGDPIEMQALAAALGERRSGNPILVGSVKTNIGHLEASAGVAGLIKGVLILERGEIPPHLHFREPSPLIPWERLPVKVPVERTAWRAEEPRVVGVSSFGMSGTNAHVVLEQAHRPAETESPARARCLPLSARSPEALRVLAQRYIEALGRGELARSEDVAFTAGARREHHAHRVAVVGRTLEEWTAALKRWLEQPPAPASQGRRKWVFVFSGLTTPWPGMAAGLLRDEPVFRDALSACSDAIAKHASFSVRDLIAQGQVRADSFDLVQPALFAIQVSLAALWRSWGIEPEAVVGHSMGEVAAAHVAGALSLEDAAHAIVVRSQLIRRVQASGSRGGAMVVEVPYQEAPALLEELGVSGSVFVAGANAPRITVLSGEPQALEGVLQALKQRNVFCQRLATNVAGHSPALQALEGDMLRQLATLKPRRPEVPFFSSVPGQGPEPELDAAYWAANLVRPVHLWPAVERLLNEGFDAFLELGVHPSLINPIEQGLHQVGAKGTVLSSLRRPEDDRTAMMQTAASLFAAGAPLDFRSMGSADARVVDLPKYPWQRKRHWTAPVATSSEVRLPPTARAHPLLGARLVSARASREHFFEVASPADGLALWRDHRAHGVGILPQTSLLEAVIAAAVEALNVGSVALESWTVHEPARLSDDGSVEGQLVLVPGADDRMQFELYDAAQRLCASGGLRAVAADPPVAMSLSEVRARCPRELTGGQHLEQLEECGLAYGESFAGLERVWRGDGEALGLFRLPDGASANAFRVHPASIELALRIGGVLPGEDPRMPVRFENVRFHRRITGRHCWLYARHEHVSILDDAGRVALEASVHLASGPRSLVEASADLGAREWLYDVQWKSAPSLEPKAGDAGGTYLVLADASGVGDRLARELVARGHEVLTARSEDDWPSLLERAGSRLRAVVHLWGLDAPAMEGLTVDALDAAQRIGCGTIPPLVRALAAQNARAKLWFVTRGTQPASAHPPNVVHAPLWGMARVVALEHPEWWGGLVDLDPRPSPDEARVLLGEILHSDGEDQVAYRDGVRRVARLARTSGDELPIAATFRDDATYLVVGGVRGLGLDLAGWMVERGARHLVLTGRTPRPSDPAIVALERAGASVRVRAADASDAASMKTLFEELTREGPVLKGVIHAAGINRAATLAEVDPPLLETVLAAKLRGGWILEQLTADLPLDFMVLLSSVAGTWGAASLGPYSAANHFLDALAHHRRAHGRAATSIGLGTWAGGGMGIALAEDPKLKKLFAQMGYAVMSPAPTLEILGRFTGTTATQRVLTNLDWTRFKPIFEAKRRRPLLDEIATENGEWSGPAAGELLTKMAAVSDHGERLVLLRGHVRARVAEAMGYEDARALRSDQGFFQLGMDSIMSVQLRMRLQTDLMQPLPPTMVFEHPTVAALTAFLLGAMPASSSTAPAPPPQAELAAPSGSSLSEDELVLQIAAELAELGVDLDA</sequence>
<dbReference type="InterPro" id="IPR036736">
    <property type="entry name" value="ACP-like_sf"/>
</dbReference>
<dbReference type="RefSeq" id="WP_394845469.1">
    <property type="nucleotide sequence ID" value="NZ_CP089982.1"/>
</dbReference>
<dbReference type="Pfam" id="PF00698">
    <property type="entry name" value="Acyl_transf_1"/>
    <property type="match status" value="1"/>
</dbReference>
<dbReference type="PROSITE" id="PS50075">
    <property type="entry name" value="CARRIER"/>
    <property type="match status" value="2"/>
</dbReference>
<dbReference type="Pfam" id="PF00550">
    <property type="entry name" value="PP-binding"/>
    <property type="match status" value="2"/>
</dbReference>
<reference evidence="9 10" key="1">
    <citation type="submission" date="2021-12" db="EMBL/GenBank/DDBJ databases">
        <title>Discovery of the Pendulisporaceae a myxobacterial family with distinct sporulation behavior and unique specialized metabolism.</title>
        <authorList>
            <person name="Garcia R."/>
            <person name="Popoff A."/>
            <person name="Bader C.D."/>
            <person name="Loehr J."/>
            <person name="Walesch S."/>
            <person name="Walt C."/>
            <person name="Boldt J."/>
            <person name="Bunk B."/>
            <person name="Haeckl F.J.F.P.J."/>
            <person name="Gunesch A.P."/>
            <person name="Birkelbach J."/>
            <person name="Nuebel U."/>
            <person name="Pietschmann T."/>
            <person name="Bach T."/>
            <person name="Mueller R."/>
        </authorList>
    </citation>
    <scope>NUCLEOTIDE SEQUENCE [LARGE SCALE GENOMIC DNA]</scope>
    <source>
        <strain evidence="9 10">MSr12523</strain>
    </source>
</reference>
<dbReference type="InterPro" id="IPR014043">
    <property type="entry name" value="Acyl_transferase_dom"/>
</dbReference>
<dbReference type="Gene3D" id="3.40.366.10">
    <property type="entry name" value="Malonyl-Coenzyme A Acyl Carrier Protein, domain 2"/>
    <property type="match status" value="1"/>
</dbReference>
<name>A0ABZ2K891_9BACT</name>
<dbReference type="Pfam" id="PF14765">
    <property type="entry name" value="PS-DH"/>
    <property type="match status" value="1"/>
</dbReference>
<dbReference type="PROSITE" id="PS52019">
    <property type="entry name" value="PKS_MFAS_DH"/>
    <property type="match status" value="1"/>
</dbReference>
<dbReference type="InterPro" id="IPR014031">
    <property type="entry name" value="Ketoacyl_synth_C"/>
</dbReference>
<comment type="caution">
    <text evidence="4">Lacks conserved residue(s) required for the propagation of feature annotation.</text>
</comment>
<evidence type="ECO:0000259" key="6">
    <source>
        <dbReference type="PROSITE" id="PS50075"/>
    </source>
</evidence>
<dbReference type="InterPro" id="IPR016035">
    <property type="entry name" value="Acyl_Trfase/lysoPLipase"/>
</dbReference>
<accession>A0ABZ2K891</accession>
<dbReference type="Pfam" id="PF22621">
    <property type="entry name" value="CurL-like_PKS_C"/>
    <property type="match status" value="1"/>
</dbReference>
<dbReference type="InterPro" id="IPR050091">
    <property type="entry name" value="PKS_NRPS_Biosynth_Enz"/>
</dbReference>
<dbReference type="Pfam" id="PF08659">
    <property type="entry name" value="KR"/>
    <property type="match status" value="1"/>
</dbReference>
<feature type="region of interest" description="Disordered" evidence="5">
    <location>
        <begin position="2449"/>
        <end position="2468"/>
    </location>
</feature>
<dbReference type="PANTHER" id="PTHR43775:SF51">
    <property type="entry name" value="INACTIVE PHENOLPHTHIOCEROL SYNTHESIS POLYKETIDE SYNTHASE TYPE I PKS1-RELATED"/>
    <property type="match status" value="1"/>
</dbReference>
<evidence type="ECO:0000256" key="2">
    <source>
        <dbReference type="ARBA" id="ARBA00022553"/>
    </source>
</evidence>
<dbReference type="Gene3D" id="3.30.70.3290">
    <property type="match status" value="2"/>
</dbReference>
<dbReference type="SUPFAM" id="SSF55048">
    <property type="entry name" value="Probable ACP-binding domain of malonyl-CoA ACP transacylase"/>
    <property type="match status" value="1"/>
</dbReference>
<dbReference type="SMART" id="SM01294">
    <property type="entry name" value="PKS_PP_betabranch"/>
    <property type="match status" value="1"/>
</dbReference>
<dbReference type="PROSITE" id="PS00606">
    <property type="entry name" value="KS3_1"/>
    <property type="match status" value="1"/>
</dbReference>
<dbReference type="Pfam" id="PF02801">
    <property type="entry name" value="Ketoacyl-synt_C"/>
    <property type="match status" value="2"/>
</dbReference>
<feature type="domain" description="Carrier" evidence="6">
    <location>
        <begin position="627"/>
        <end position="702"/>
    </location>
</feature>
<keyword evidence="2" id="KW-0597">Phosphoprotein</keyword>
<gene>
    <name evidence="9" type="ORF">LZC95_51615</name>
</gene>
<organism evidence="9 10">
    <name type="scientific">Pendulispora brunnea</name>
    <dbReference type="NCBI Taxonomy" id="2905690"/>
    <lineage>
        <taxon>Bacteria</taxon>
        <taxon>Pseudomonadati</taxon>
        <taxon>Myxococcota</taxon>
        <taxon>Myxococcia</taxon>
        <taxon>Myxococcales</taxon>
        <taxon>Sorangiineae</taxon>
        <taxon>Pendulisporaceae</taxon>
        <taxon>Pendulispora</taxon>
    </lineage>
</organism>
<protein>
    <submittedName>
        <fullName evidence="9">SDR family NAD(P)-dependent oxidoreductase</fullName>
    </submittedName>
</protein>
<keyword evidence="1" id="KW-0596">Phosphopantetheine</keyword>
<evidence type="ECO:0000256" key="1">
    <source>
        <dbReference type="ARBA" id="ARBA00022450"/>
    </source>
</evidence>
<dbReference type="InterPro" id="IPR049551">
    <property type="entry name" value="PKS_DH_C"/>
</dbReference>
<dbReference type="CDD" id="cd00833">
    <property type="entry name" value="PKS"/>
    <property type="match status" value="2"/>
</dbReference>
<dbReference type="Gene3D" id="3.10.129.110">
    <property type="entry name" value="Polyketide synthase dehydratase"/>
    <property type="match status" value="1"/>
</dbReference>
<dbReference type="SMART" id="SM00826">
    <property type="entry name" value="PKS_DH"/>
    <property type="match status" value="1"/>
</dbReference>
<dbReference type="InterPro" id="IPR020807">
    <property type="entry name" value="PKS_DH"/>
</dbReference>
<dbReference type="PROSITE" id="PS00012">
    <property type="entry name" value="PHOSPHOPANTETHEINE"/>
    <property type="match status" value="1"/>
</dbReference>
<evidence type="ECO:0000256" key="5">
    <source>
        <dbReference type="SAM" id="MobiDB-lite"/>
    </source>
</evidence>
<dbReference type="InterPro" id="IPR014030">
    <property type="entry name" value="Ketoacyl_synth_N"/>
</dbReference>
<feature type="domain" description="Ketosynthase family 3 (KS3)" evidence="7">
    <location>
        <begin position="33"/>
        <end position="456"/>
    </location>
</feature>
<feature type="domain" description="Ketosynthase family 3 (KS3)" evidence="7">
    <location>
        <begin position="721"/>
        <end position="1147"/>
    </location>
</feature>
<dbReference type="SUPFAM" id="SSF51735">
    <property type="entry name" value="NAD(P)-binding Rossmann-fold domains"/>
    <property type="match status" value="2"/>
</dbReference>
<dbReference type="InterPro" id="IPR049552">
    <property type="entry name" value="PKS_DH_N"/>
</dbReference>
<dbReference type="InterPro" id="IPR009081">
    <property type="entry name" value="PP-bd_ACP"/>
</dbReference>
<feature type="domain" description="Carrier" evidence="6">
    <location>
        <begin position="2372"/>
        <end position="2447"/>
    </location>
</feature>
<keyword evidence="3" id="KW-0808">Transferase</keyword>
<evidence type="ECO:0000256" key="4">
    <source>
        <dbReference type="PROSITE-ProRule" id="PRU01363"/>
    </source>
</evidence>
<dbReference type="InterPro" id="IPR042104">
    <property type="entry name" value="PKS_dehydratase_sf"/>
</dbReference>
<dbReference type="InterPro" id="IPR049900">
    <property type="entry name" value="PKS_mFAS_DH"/>
</dbReference>
<dbReference type="SMART" id="SM00822">
    <property type="entry name" value="PKS_KR"/>
    <property type="match status" value="1"/>
</dbReference>
<dbReference type="Pfam" id="PF16197">
    <property type="entry name" value="KAsynt_C_assoc"/>
    <property type="match status" value="1"/>
</dbReference>
<dbReference type="PROSITE" id="PS52004">
    <property type="entry name" value="KS3_2"/>
    <property type="match status" value="2"/>
</dbReference>
<dbReference type="InterPro" id="IPR057326">
    <property type="entry name" value="KR_dom"/>
</dbReference>
<evidence type="ECO:0000259" key="7">
    <source>
        <dbReference type="PROSITE" id="PS52004"/>
    </source>
</evidence>
<dbReference type="Pfam" id="PF00109">
    <property type="entry name" value="ketoacyl-synt"/>
    <property type="match status" value="2"/>
</dbReference>
<dbReference type="SUPFAM" id="SSF47336">
    <property type="entry name" value="ACP-like"/>
    <property type="match status" value="2"/>
</dbReference>
<keyword evidence="10" id="KW-1185">Reference proteome</keyword>
<feature type="region of interest" description="N-terminal hotdog fold" evidence="4">
    <location>
        <begin position="1609"/>
        <end position="1729"/>
    </location>
</feature>
<dbReference type="CDD" id="cd08955">
    <property type="entry name" value="KR_2_FAS_SDR_x"/>
    <property type="match status" value="1"/>
</dbReference>
<evidence type="ECO:0000313" key="9">
    <source>
        <dbReference type="EMBL" id="WXA94859.1"/>
    </source>
</evidence>
<dbReference type="InterPro" id="IPR016039">
    <property type="entry name" value="Thiolase-like"/>
</dbReference>
<feature type="domain" description="PKS/mFAS DH" evidence="8">
    <location>
        <begin position="1609"/>
        <end position="1899"/>
    </location>
</feature>